<organism evidence="1 2">
    <name type="scientific">Rubus argutus</name>
    <name type="common">Southern blackberry</name>
    <dbReference type="NCBI Taxonomy" id="59490"/>
    <lineage>
        <taxon>Eukaryota</taxon>
        <taxon>Viridiplantae</taxon>
        <taxon>Streptophyta</taxon>
        <taxon>Embryophyta</taxon>
        <taxon>Tracheophyta</taxon>
        <taxon>Spermatophyta</taxon>
        <taxon>Magnoliopsida</taxon>
        <taxon>eudicotyledons</taxon>
        <taxon>Gunneridae</taxon>
        <taxon>Pentapetalae</taxon>
        <taxon>rosids</taxon>
        <taxon>fabids</taxon>
        <taxon>Rosales</taxon>
        <taxon>Rosaceae</taxon>
        <taxon>Rosoideae</taxon>
        <taxon>Rosoideae incertae sedis</taxon>
        <taxon>Rubus</taxon>
    </lineage>
</organism>
<dbReference type="Proteomes" id="UP001457282">
    <property type="component" value="Unassembled WGS sequence"/>
</dbReference>
<evidence type="ECO:0000313" key="1">
    <source>
        <dbReference type="EMBL" id="KAK9912333.1"/>
    </source>
</evidence>
<dbReference type="EMBL" id="JBEDUW010000007">
    <property type="protein sequence ID" value="KAK9912333.1"/>
    <property type="molecule type" value="Genomic_DNA"/>
</dbReference>
<proteinExistence type="predicted"/>
<sequence>MGLIAAMGFAIRSTAGSGLPVWRSAEERRRRCLVRPWAMAERGREFGELGFEGLGFVDEGWSSVKRSANAAMEINDWVKHSPLSLVKILKHDGLPTRPRKAGFI</sequence>
<reference evidence="1 2" key="1">
    <citation type="journal article" date="2023" name="G3 (Bethesda)">
        <title>A chromosome-length genome assembly and annotation of blackberry (Rubus argutus, cv. 'Hillquist').</title>
        <authorList>
            <person name="Bruna T."/>
            <person name="Aryal R."/>
            <person name="Dudchenko O."/>
            <person name="Sargent D.J."/>
            <person name="Mead D."/>
            <person name="Buti M."/>
            <person name="Cavallini A."/>
            <person name="Hytonen T."/>
            <person name="Andres J."/>
            <person name="Pham M."/>
            <person name="Weisz D."/>
            <person name="Mascagni F."/>
            <person name="Usai G."/>
            <person name="Natali L."/>
            <person name="Bassil N."/>
            <person name="Fernandez G.E."/>
            <person name="Lomsadze A."/>
            <person name="Armour M."/>
            <person name="Olukolu B."/>
            <person name="Poorten T."/>
            <person name="Britton C."/>
            <person name="Davik J."/>
            <person name="Ashrafi H."/>
            <person name="Aiden E.L."/>
            <person name="Borodovsky M."/>
            <person name="Worthington M."/>
        </authorList>
    </citation>
    <scope>NUCLEOTIDE SEQUENCE [LARGE SCALE GENOMIC DNA]</scope>
    <source>
        <strain evidence="1">PI 553951</strain>
    </source>
</reference>
<gene>
    <name evidence="1" type="ORF">M0R45_036201</name>
</gene>
<keyword evidence="2" id="KW-1185">Reference proteome</keyword>
<evidence type="ECO:0000313" key="2">
    <source>
        <dbReference type="Proteomes" id="UP001457282"/>
    </source>
</evidence>
<protein>
    <submittedName>
        <fullName evidence="1">Uncharacterized protein</fullName>
    </submittedName>
</protein>
<name>A0AAW1VY59_RUBAR</name>
<dbReference type="AlphaFoldDB" id="A0AAW1VY59"/>
<comment type="caution">
    <text evidence="1">The sequence shown here is derived from an EMBL/GenBank/DDBJ whole genome shotgun (WGS) entry which is preliminary data.</text>
</comment>
<accession>A0AAW1VY59</accession>